<dbReference type="Pfam" id="PF08668">
    <property type="entry name" value="HDOD"/>
    <property type="match status" value="1"/>
</dbReference>
<dbReference type="Gene3D" id="1.10.3210.10">
    <property type="entry name" value="Hypothetical protein af1432"/>
    <property type="match status" value="1"/>
</dbReference>
<protein>
    <submittedName>
        <fullName evidence="3">Phosphodiesterase</fullName>
    </submittedName>
</protein>
<dbReference type="NCBIfam" id="TIGR00277">
    <property type="entry name" value="HDIG"/>
    <property type="match status" value="1"/>
</dbReference>
<dbReference type="CDD" id="cd00077">
    <property type="entry name" value="HDc"/>
    <property type="match status" value="1"/>
</dbReference>
<dbReference type="InterPro" id="IPR006675">
    <property type="entry name" value="HDIG_dom"/>
</dbReference>
<feature type="domain" description="HDOD" evidence="2">
    <location>
        <begin position="16"/>
        <end position="215"/>
    </location>
</feature>
<organism evidence="3 4">
    <name type="scientific">Rohdeia mirabilis</name>
    <dbReference type="NCBI Taxonomy" id="2528008"/>
    <lineage>
        <taxon>Bacteria</taxon>
        <taxon>Pseudomonadati</taxon>
        <taxon>Planctomycetota</taxon>
        <taxon>Planctomycetia</taxon>
        <taxon>Planctomycetia incertae sedis</taxon>
        <taxon>Rohdeia</taxon>
    </lineage>
</organism>
<dbReference type="AlphaFoldDB" id="A0A518D2E4"/>
<dbReference type="Proteomes" id="UP000319342">
    <property type="component" value="Chromosome"/>
</dbReference>
<dbReference type="SUPFAM" id="SSF109604">
    <property type="entry name" value="HD-domain/PDEase-like"/>
    <property type="match status" value="1"/>
</dbReference>
<dbReference type="PROSITE" id="PS51833">
    <property type="entry name" value="HDOD"/>
    <property type="match status" value="1"/>
</dbReference>
<dbReference type="InterPro" id="IPR052340">
    <property type="entry name" value="RNase_Y/CdgJ"/>
</dbReference>
<proteinExistence type="predicted"/>
<dbReference type="PANTHER" id="PTHR33525:SF3">
    <property type="entry name" value="RIBONUCLEASE Y"/>
    <property type="match status" value="1"/>
</dbReference>
<evidence type="ECO:0000259" key="2">
    <source>
        <dbReference type="PROSITE" id="PS51833"/>
    </source>
</evidence>
<feature type="domain" description="HD" evidence="1">
    <location>
        <begin position="111"/>
        <end position="238"/>
    </location>
</feature>
<gene>
    <name evidence="3" type="ORF">Pla163_27690</name>
</gene>
<accession>A0A518D2E4</accession>
<evidence type="ECO:0000259" key="1">
    <source>
        <dbReference type="PROSITE" id="PS51831"/>
    </source>
</evidence>
<dbReference type="PANTHER" id="PTHR33525">
    <property type="match status" value="1"/>
</dbReference>
<dbReference type="RefSeq" id="WP_145189361.1">
    <property type="nucleotide sequence ID" value="NZ_CP036290.1"/>
</dbReference>
<dbReference type="PROSITE" id="PS51831">
    <property type="entry name" value="HD"/>
    <property type="match status" value="1"/>
</dbReference>
<name>A0A518D2E4_9BACT</name>
<evidence type="ECO:0000313" key="3">
    <source>
        <dbReference type="EMBL" id="QDU85637.1"/>
    </source>
</evidence>
<keyword evidence="4" id="KW-1185">Reference proteome</keyword>
<dbReference type="OrthoDB" id="243535at2"/>
<reference evidence="3 4" key="1">
    <citation type="submission" date="2019-02" db="EMBL/GenBank/DDBJ databases">
        <title>Deep-cultivation of Planctomycetes and their phenomic and genomic characterization uncovers novel biology.</title>
        <authorList>
            <person name="Wiegand S."/>
            <person name="Jogler M."/>
            <person name="Boedeker C."/>
            <person name="Pinto D."/>
            <person name="Vollmers J."/>
            <person name="Rivas-Marin E."/>
            <person name="Kohn T."/>
            <person name="Peeters S.H."/>
            <person name="Heuer A."/>
            <person name="Rast P."/>
            <person name="Oberbeckmann S."/>
            <person name="Bunk B."/>
            <person name="Jeske O."/>
            <person name="Meyerdierks A."/>
            <person name="Storesund J.E."/>
            <person name="Kallscheuer N."/>
            <person name="Luecker S."/>
            <person name="Lage O.M."/>
            <person name="Pohl T."/>
            <person name="Merkel B.J."/>
            <person name="Hornburger P."/>
            <person name="Mueller R.-W."/>
            <person name="Bruemmer F."/>
            <person name="Labrenz M."/>
            <person name="Spormann A.M."/>
            <person name="Op den Camp H."/>
            <person name="Overmann J."/>
            <person name="Amann R."/>
            <person name="Jetten M.S.M."/>
            <person name="Mascher T."/>
            <person name="Medema M.H."/>
            <person name="Devos D.P."/>
            <person name="Kaster A.-K."/>
            <person name="Ovreas L."/>
            <person name="Rohde M."/>
            <person name="Galperin M.Y."/>
            <person name="Jogler C."/>
        </authorList>
    </citation>
    <scope>NUCLEOTIDE SEQUENCE [LARGE SCALE GENOMIC DNA]</scope>
    <source>
        <strain evidence="3 4">Pla163</strain>
    </source>
</reference>
<dbReference type="EMBL" id="CP036290">
    <property type="protein sequence ID" value="QDU85637.1"/>
    <property type="molecule type" value="Genomic_DNA"/>
</dbReference>
<evidence type="ECO:0000313" key="4">
    <source>
        <dbReference type="Proteomes" id="UP000319342"/>
    </source>
</evidence>
<dbReference type="InterPro" id="IPR013976">
    <property type="entry name" value="HDOD"/>
</dbReference>
<sequence>MRSDFLEQALGNQVSIPTLPAVVQRINRMMADPEIGLRDLGREIAKDAPIATKVLRIANSAFYGLREKVVSTEHAASVLGLRVLKNIVLQAAVMAQFDHLSKHGGFDLDAQWEHSITTACLAQELMRTSGQEFALGPDEFYSCGLLHDIGKVVLLDNLTKEYLDVVKISGKTGRPLFEVEEEELGFDHAAVGARVAERWGLPEVLVNAIGRHHENILALVRDEPAAAVVAMANAIAHRLAENPEIESLDSVQGLPLGPLGLDGARAAQVVDGVRNRQEH</sequence>
<dbReference type="InterPro" id="IPR003607">
    <property type="entry name" value="HD/PDEase_dom"/>
</dbReference>
<dbReference type="InterPro" id="IPR006674">
    <property type="entry name" value="HD_domain"/>
</dbReference>